<evidence type="ECO:0000256" key="11">
    <source>
        <dbReference type="SAM" id="MobiDB-lite"/>
    </source>
</evidence>
<comment type="catalytic activity">
    <reaction evidence="9 10">
        <text>uridine(44) in tRNA(Ser) + S-adenosyl-L-methionine = 2'-O-methyluridine(44) in tRNA(Ser) + S-adenosyl-L-homocysteine + H(+)</text>
        <dbReference type="Rhea" id="RHEA:43100"/>
        <dbReference type="Rhea" id="RHEA-COMP:10339"/>
        <dbReference type="Rhea" id="RHEA-COMP:10340"/>
        <dbReference type="ChEBI" id="CHEBI:15378"/>
        <dbReference type="ChEBI" id="CHEBI:57856"/>
        <dbReference type="ChEBI" id="CHEBI:59789"/>
        <dbReference type="ChEBI" id="CHEBI:65315"/>
        <dbReference type="ChEBI" id="CHEBI:74478"/>
        <dbReference type="EC" id="2.1.1.211"/>
    </reaction>
</comment>
<dbReference type="OrthoDB" id="10047021at2759"/>
<evidence type="ECO:0000256" key="8">
    <source>
        <dbReference type="ARBA" id="ARBA00022694"/>
    </source>
</evidence>
<comment type="caution">
    <text evidence="12">The sequence shown here is derived from an EMBL/GenBank/DDBJ whole genome shotgun (WGS) entry which is preliminary data.</text>
</comment>
<dbReference type="SUPFAM" id="SSF53335">
    <property type="entry name" value="S-adenosyl-L-methionine-dependent methyltransferases"/>
    <property type="match status" value="1"/>
</dbReference>
<dbReference type="AlphaFoldDB" id="A0A8J4UYQ2"/>
<evidence type="ECO:0000256" key="2">
    <source>
        <dbReference type="ARBA" id="ARBA00004496"/>
    </source>
</evidence>
<keyword evidence="8 10" id="KW-0819">tRNA processing</keyword>
<accession>A0A8J4UYQ2</accession>
<dbReference type="PANTHER" id="PTHR21210:SF0">
    <property type="entry name" value="TRNA (URACIL-O(2)-)-METHYLTRANSFERASE-RELATED"/>
    <property type="match status" value="1"/>
</dbReference>
<feature type="region of interest" description="Disordered" evidence="11">
    <location>
        <begin position="591"/>
        <end position="611"/>
    </location>
</feature>
<gene>
    <name evidence="12" type="ORF">CYY_005310</name>
</gene>
<evidence type="ECO:0000256" key="7">
    <source>
        <dbReference type="ARBA" id="ARBA00022691"/>
    </source>
</evidence>
<dbReference type="GO" id="GO:0005737">
    <property type="term" value="C:cytoplasm"/>
    <property type="evidence" value="ECO:0007669"/>
    <property type="project" value="UniProtKB-SubCell"/>
</dbReference>
<dbReference type="InterPro" id="IPR029063">
    <property type="entry name" value="SAM-dependent_MTases_sf"/>
</dbReference>
<sequence>MSISNNNNDSNSNSINNIQVIEKIKNVNTRLGEWKQEAQVPTRMSLESFWYTMQRWSMNPTFMNKAAKKFIILSKVQFNQDDQFISEHIYPKNYSGSFQQDDSNSVVCESCNSNNNTDQEDSQNKDNTSKEKRNKHDDDGLDEDEQDIFQNDTKDINSKDSDESELPTEYLDANVKTIVVKRHLIPRLANRDPELGEHVYHLKDKNRADFYPQLPDDDHLNARRIPFFYPKLLGISIEYRLLDSVADKEAIDTFMQEERQRISKTNITNKKKNNKPEPEKPLERFKALLTLSVIYFKDYQPKQLDKSSLQILEKVNRWGLNYEIGYQKKATLDQIIPKTTFISLYEELKQKYKNMVEGWEEITKTDPKKFVFEDVAIAAYLIGVWRKENADAGVERKQRFVDIGCGNGLLVNILNKEGYPGIGVDLRARRVWQKYDQDIQSNLIEQSILPNETTYPDYDWLIGNHSDELTPWVPMMASKVPGQRFFLLPCCFFNFNHKFNSNDTRIGRYATYLNFIENLIKELGFGVVKETLRIPSTKNFAFVTTAPTNLTPDQLAAKREVLLKKSNYTDFKPREKEIKWVAQKRFKAGQINPHLEKRKQQAEQEQAKDII</sequence>
<dbReference type="PANTHER" id="PTHR21210">
    <property type="entry name" value="TRNA (URACIL-O(2)-)-METHYLTRANSFERASE-RELATED"/>
    <property type="match status" value="1"/>
</dbReference>
<keyword evidence="7 10" id="KW-0949">S-adenosyl-L-methionine</keyword>
<evidence type="ECO:0000313" key="12">
    <source>
        <dbReference type="EMBL" id="KAF2073365.1"/>
    </source>
</evidence>
<evidence type="ECO:0000256" key="9">
    <source>
        <dbReference type="ARBA" id="ARBA00047957"/>
    </source>
</evidence>
<evidence type="ECO:0000256" key="6">
    <source>
        <dbReference type="ARBA" id="ARBA00022679"/>
    </source>
</evidence>
<evidence type="ECO:0000256" key="4">
    <source>
        <dbReference type="ARBA" id="ARBA00022490"/>
    </source>
</evidence>
<keyword evidence="5 10" id="KW-0489">Methyltransferase</keyword>
<feature type="compositionally biased region" description="Low complexity" evidence="11">
    <location>
        <begin position="103"/>
        <end position="116"/>
    </location>
</feature>
<dbReference type="GO" id="GO:0030488">
    <property type="term" value="P:tRNA methylation"/>
    <property type="evidence" value="ECO:0007669"/>
    <property type="project" value="UniProtKB-UniRule"/>
</dbReference>
<dbReference type="EC" id="2.1.1.211" evidence="10"/>
<feature type="compositionally biased region" description="Basic and acidic residues" evidence="11">
    <location>
        <begin position="122"/>
        <end position="138"/>
    </location>
</feature>
<keyword evidence="13" id="KW-1185">Reference proteome</keyword>
<dbReference type="GO" id="GO:0141101">
    <property type="term" value="F:tRNA(Ser) (uridine(44)-2'-O-)-methyltransferase activity"/>
    <property type="evidence" value="ECO:0007669"/>
    <property type="project" value="UniProtKB-EC"/>
</dbReference>
<keyword evidence="6 10" id="KW-0808">Transferase</keyword>
<organism evidence="12 13">
    <name type="scientific">Polysphondylium violaceum</name>
    <dbReference type="NCBI Taxonomy" id="133409"/>
    <lineage>
        <taxon>Eukaryota</taxon>
        <taxon>Amoebozoa</taxon>
        <taxon>Evosea</taxon>
        <taxon>Eumycetozoa</taxon>
        <taxon>Dictyostelia</taxon>
        <taxon>Dictyosteliales</taxon>
        <taxon>Dictyosteliaceae</taxon>
        <taxon>Polysphondylium</taxon>
    </lineage>
</organism>
<keyword evidence="4 10" id="KW-0963">Cytoplasm</keyword>
<dbReference type="InterPro" id="IPR011671">
    <property type="entry name" value="tRNA_uracil_MeTrfase"/>
</dbReference>
<evidence type="ECO:0000313" key="13">
    <source>
        <dbReference type="Proteomes" id="UP000695562"/>
    </source>
</evidence>
<evidence type="ECO:0000256" key="10">
    <source>
        <dbReference type="RuleBase" id="RU368004"/>
    </source>
</evidence>
<feature type="compositionally biased region" description="Basic and acidic residues" evidence="11">
    <location>
        <begin position="152"/>
        <end position="161"/>
    </location>
</feature>
<comment type="function">
    <text evidence="1">Probable adenosyl-L-methionine (AdoMet)-dependent tRNA (uracil-O(2)-)-methyltransferase.</text>
</comment>
<evidence type="ECO:0000256" key="3">
    <source>
        <dbReference type="ARBA" id="ARBA00009056"/>
    </source>
</evidence>
<dbReference type="EMBL" id="AJWJ01000208">
    <property type="protein sequence ID" value="KAF2073365.1"/>
    <property type="molecule type" value="Genomic_DNA"/>
</dbReference>
<evidence type="ECO:0000256" key="5">
    <source>
        <dbReference type="ARBA" id="ARBA00022603"/>
    </source>
</evidence>
<reference evidence="12" key="1">
    <citation type="submission" date="2020-01" db="EMBL/GenBank/DDBJ databases">
        <title>Development of genomics and gene disruption for Polysphondylium violaceum indicates a role for the polyketide synthase stlB in stalk morphogenesis.</title>
        <authorList>
            <person name="Narita B."/>
            <person name="Kawabe Y."/>
            <person name="Kin K."/>
            <person name="Saito T."/>
            <person name="Gibbs R."/>
            <person name="Kuspa A."/>
            <person name="Muzny D."/>
            <person name="Queller D."/>
            <person name="Richards S."/>
            <person name="Strassman J."/>
            <person name="Sucgang R."/>
            <person name="Worley K."/>
            <person name="Schaap P."/>
        </authorList>
    </citation>
    <scope>NUCLEOTIDE SEQUENCE</scope>
    <source>
        <strain evidence="12">QSvi11</strain>
    </source>
</reference>
<protein>
    <recommendedName>
        <fullName evidence="10">tRNA (uracil-O(2)-)-methyltransferase</fullName>
        <ecNumber evidence="10">2.1.1.211</ecNumber>
    </recommendedName>
</protein>
<name>A0A8J4UYQ2_9MYCE</name>
<dbReference type="Pfam" id="PF07757">
    <property type="entry name" value="AdoMet_MTase"/>
    <property type="match status" value="1"/>
</dbReference>
<comment type="subcellular location">
    <subcellularLocation>
        <location evidence="2 10">Cytoplasm</location>
    </subcellularLocation>
</comment>
<comment type="function">
    <text evidence="10">Adenosyl-L-methionine (AdoMet)-dependent tRNA (uracil-O(2)-)-methyltransferase.</text>
</comment>
<comment type="similarity">
    <text evidence="3 10">Belongs to the TRM44 family.</text>
</comment>
<dbReference type="Proteomes" id="UP000695562">
    <property type="component" value="Unassembled WGS sequence"/>
</dbReference>
<feature type="compositionally biased region" description="Basic and acidic residues" evidence="11">
    <location>
        <begin position="594"/>
        <end position="611"/>
    </location>
</feature>
<feature type="region of interest" description="Disordered" evidence="11">
    <location>
        <begin position="101"/>
        <end position="168"/>
    </location>
</feature>
<evidence type="ECO:0000256" key="1">
    <source>
        <dbReference type="ARBA" id="ARBA00002778"/>
    </source>
</evidence>
<proteinExistence type="inferred from homology"/>